<feature type="transmembrane region" description="Helical" evidence="12">
    <location>
        <begin position="123"/>
        <end position="144"/>
    </location>
</feature>
<keyword evidence="6 11" id="KW-0297">G-protein coupled receptor</keyword>
<keyword evidence="10 11" id="KW-0807">Transducer</keyword>
<dbReference type="Gene3D" id="1.20.1070.10">
    <property type="entry name" value="Rhodopsin 7-helix transmembrane proteins"/>
    <property type="match status" value="2"/>
</dbReference>
<evidence type="ECO:0000256" key="7">
    <source>
        <dbReference type="ARBA" id="ARBA00023136"/>
    </source>
</evidence>
<evidence type="ECO:0000256" key="8">
    <source>
        <dbReference type="ARBA" id="ARBA00023157"/>
    </source>
</evidence>
<feature type="transmembrane region" description="Helical" evidence="12">
    <location>
        <begin position="450"/>
        <end position="470"/>
    </location>
</feature>
<evidence type="ECO:0000256" key="1">
    <source>
        <dbReference type="ARBA" id="ARBA00004651"/>
    </source>
</evidence>
<dbReference type="OrthoDB" id="5977853at2759"/>
<evidence type="ECO:0000256" key="4">
    <source>
        <dbReference type="ARBA" id="ARBA00022692"/>
    </source>
</evidence>
<dbReference type="Proteomes" id="UP000183832">
    <property type="component" value="Unassembled WGS sequence"/>
</dbReference>
<keyword evidence="8" id="KW-1015">Disulfide bond</keyword>
<keyword evidence="15" id="KW-1185">Reference proteome</keyword>
<dbReference type="PROSITE" id="PS00237">
    <property type="entry name" value="G_PROTEIN_RECEP_F1_1"/>
    <property type="match status" value="1"/>
</dbReference>
<keyword evidence="9 11" id="KW-0675">Receptor</keyword>
<evidence type="ECO:0000256" key="12">
    <source>
        <dbReference type="SAM" id="Phobius"/>
    </source>
</evidence>
<gene>
    <name evidence="14" type="primary">similar to Octopamine receptor</name>
    <name evidence="14" type="ORF">CLUMA_CG018991</name>
</gene>
<evidence type="ECO:0000256" key="6">
    <source>
        <dbReference type="ARBA" id="ARBA00023040"/>
    </source>
</evidence>
<feature type="transmembrane region" description="Helical" evidence="12">
    <location>
        <begin position="206"/>
        <end position="228"/>
    </location>
</feature>
<dbReference type="CDD" id="cd15061">
    <property type="entry name" value="7tmA_tyramine_R-like"/>
    <property type="match status" value="1"/>
</dbReference>
<dbReference type="InterPro" id="IPR017452">
    <property type="entry name" value="GPCR_Rhodpsn_7TM"/>
</dbReference>
<proteinExistence type="inferred from homology"/>
<evidence type="ECO:0000259" key="13">
    <source>
        <dbReference type="PROSITE" id="PS50262"/>
    </source>
</evidence>
<dbReference type="STRING" id="568069.A0A1J1J2X0"/>
<comment type="similarity">
    <text evidence="2 11">Belongs to the G-protein coupled receptor 1 family.</text>
</comment>
<dbReference type="EMBL" id="CVRI01000066">
    <property type="protein sequence ID" value="CRL06314.1"/>
    <property type="molecule type" value="Genomic_DNA"/>
</dbReference>
<evidence type="ECO:0000256" key="10">
    <source>
        <dbReference type="ARBA" id="ARBA00023224"/>
    </source>
</evidence>
<dbReference type="PRINTS" id="PR01102">
    <property type="entry name" value="5HT6RECEPTR"/>
</dbReference>
<protein>
    <submittedName>
        <fullName evidence="14">CLUMA_CG018991, isoform A</fullName>
    </submittedName>
</protein>
<feature type="domain" description="G-protein coupled receptors family 1 profile" evidence="13">
    <location>
        <begin position="65"/>
        <end position="502"/>
    </location>
</feature>
<feature type="transmembrane region" description="Helical" evidence="12">
    <location>
        <begin position="86"/>
        <end position="111"/>
    </location>
</feature>
<reference evidence="14 15" key="1">
    <citation type="submission" date="2015-04" db="EMBL/GenBank/DDBJ databases">
        <authorList>
            <person name="Syromyatnikov M.Y."/>
            <person name="Popov V.N."/>
        </authorList>
    </citation>
    <scope>NUCLEOTIDE SEQUENCE [LARGE SCALE GENOMIC DNA]</scope>
</reference>
<dbReference type="GO" id="GO:0005886">
    <property type="term" value="C:plasma membrane"/>
    <property type="evidence" value="ECO:0007669"/>
    <property type="project" value="UniProtKB-SubCell"/>
</dbReference>
<organism evidence="14 15">
    <name type="scientific">Clunio marinus</name>
    <dbReference type="NCBI Taxonomy" id="568069"/>
    <lineage>
        <taxon>Eukaryota</taxon>
        <taxon>Metazoa</taxon>
        <taxon>Ecdysozoa</taxon>
        <taxon>Arthropoda</taxon>
        <taxon>Hexapoda</taxon>
        <taxon>Insecta</taxon>
        <taxon>Pterygota</taxon>
        <taxon>Neoptera</taxon>
        <taxon>Endopterygota</taxon>
        <taxon>Diptera</taxon>
        <taxon>Nematocera</taxon>
        <taxon>Chironomoidea</taxon>
        <taxon>Chironomidae</taxon>
        <taxon>Clunio</taxon>
    </lineage>
</organism>
<feature type="transmembrane region" description="Helical" evidence="12">
    <location>
        <begin position="165"/>
        <end position="186"/>
    </location>
</feature>
<name>A0A1J1J2X0_9DIPT</name>
<evidence type="ECO:0000313" key="15">
    <source>
        <dbReference type="Proteomes" id="UP000183832"/>
    </source>
</evidence>
<dbReference type="AlphaFoldDB" id="A0A1J1J2X0"/>
<evidence type="ECO:0000256" key="2">
    <source>
        <dbReference type="ARBA" id="ARBA00010663"/>
    </source>
</evidence>
<keyword evidence="5 12" id="KW-1133">Transmembrane helix</keyword>
<dbReference type="PANTHER" id="PTHR24248">
    <property type="entry name" value="ADRENERGIC RECEPTOR-RELATED G-PROTEIN COUPLED RECEPTOR"/>
    <property type="match status" value="1"/>
</dbReference>
<accession>A0A1J1J2X0</accession>
<keyword evidence="4 11" id="KW-0812">Transmembrane</keyword>
<feature type="non-terminal residue" evidence="14">
    <location>
        <position position="504"/>
    </location>
</feature>
<dbReference type="GO" id="GO:0071880">
    <property type="term" value="P:adenylate cyclase-activating adrenergic receptor signaling pathway"/>
    <property type="evidence" value="ECO:0007669"/>
    <property type="project" value="TreeGrafter"/>
</dbReference>
<feature type="transmembrane region" description="Helical" evidence="12">
    <location>
        <begin position="49"/>
        <end position="74"/>
    </location>
</feature>
<dbReference type="Pfam" id="PF00001">
    <property type="entry name" value="7tm_1"/>
    <property type="match status" value="1"/>
</dbReference>
<dbReference type="FunFam" id="1.20.1070.10:FF:000523">
    <property type="entry name" value="5-hydroxytryptamine receptor 2B"/>
    <property type="match status" value="1"/>
</dbReference>
<dbReference type="PROSITE" id="PS50262">
    <property type="entry name" value="G_PROTEIN_RECEP_F1_2"/>
    <property type="match status" value="1"/>
</dbReference>
<evidence type="ECO:0000256" key="5">
    <source>
        <dbReference type="ARBA" id="ARBA00022989"/>
    </source>
</evidence>
<dbReference type="PRINTS" id="PR00237">
    <property type="entry name" value="GPCRRHODOPSN"/>
</dbReference>
<evidence type="ECO:0000256" key="3">
    <source>
        <dbReference type="ARBA" id="ARBA00022475"/>
    </source>
</evidence>
<dbReference type="GO" id="GO:0004993">
    <property type="term" value="F:G protein-coupled serotonin receptor activity"/>
    <property type="evidence" value="ECO:0007669"/>
    <property type="project" value="UniProtKB-ARBA"/>
</dbReference>
<sequence length="504" mass="57500">MHHDNINISNNESIFDKSLENFRFHNANIYLNDSGSAVQGPYRINFTDLIFVVVFCLLIVIVIIGNTLVILSVLTTRRLRTVTNLFVMSLAVADWLVGIFVMPPAVAYYLMGSWHLGWILCDIWISLDVLLCTASILSLCAISIDRYLAVTQPLNYSRRRRSKRLAMLMILIVWILALAITCPPILGWYEPGRRDLLECRYNENKGYVVFSAMGSFFLPMLVMVYVYLRISCVVANRHEDMVQIKVHQYEAFHFIVFNYHLTSLAIFHLSKQEFENSRTKEVCNDVDFESDTENRACQNRKRSTDLISATTKLTNKCNSPIHPHQDIVKCIEKLQTTQHSDDTTSKNGHYELISINKIPAEATSKANLKCNNKLSAQWHPSCEKSAADLKHSTLTVSISNINNNLDNGDNIIGNQQLGPSTPCILRSRSHTKSISTRISSLKRESKTTRTLSIVMFSFIACWLPFFIQYLMVPFYPSLKNSIAQNILTWLGWINSALNPFIYAF</sequence>
<dbReference type="PANTHER" id="PTHR24248:SF199">
    <property type="entry name" value="IP13425P-RELATED"/>
    <property type="match status" value="1"/>
</dbReference>
<dbReference type="GO" id="GO:0043410">
    <property type="term" value="P:positive regulation of MAPK cascade"/>
    <property type="evidence" value="ECO:0007669"/>
    <property type="project" value="TreeGrafter"/>
</dbReference>
<evidence type="ECO:0000256" key="11">
    <source>
        <dbReference type="RuleBase" id="RU000688"/>
    </source>
</evidence>
<comment type="subcellular location">
    <subcellularLocation>
        <location evidence="1">Cell membrane</location>
        <topology evidence="1">Multi-pass membrane protein</topology>
    </subcellularLocation>
</comment>
<dbReference type="InterPro" id="IPR000276">
    <property type="entry name" value="GPCR_Rhodpsn"/>
</dbReference>
<keyword evidence="7 12" id="KW-0472">Membrane</keyword>
<evidence type="ECO:0000313" key="14">
    <source>
        <dbReference type="EMBL" id="CRL06314.1"/>
    </source>
</evidence>
<keyword evidence="3" id="KW-1003">Cell membrane</keyword>
<evidence type="ECO:0000256" key="9">
    <source>
        <dbReference type="ARBA" id="ARBA00023170"/>
    </source>
</evidence>
<dbReference type="SUPFAM" id="SSF81321">
    <property type="entry name" value="Family A G protein-coupled receptor-like"/>
    <property type="match status" value="1"/>
</dbReference>